<dbReference type="InterPro" id="IPR050745">
    <property type="entry name" value="Multifunctional_regulatory"/>
</dbReference>
<sequence>MAVNTAWGGRRTAWHDAINAKDLKKLEWLINKWPDDIEITGGSHGESPLMWACYRPPPSGFPEGVRLLLEAKAEVNSQWETMKTPLMFAAQFNHGEIADALLEHGADPTITHHITGKDAAAWAAGAGFKELAVELQAKTEEYRVKVLGQKGGHVKALPEPENGNQWKPDHVFKH</sequence>
<dbReference type="PROSITE" id="PS50088">
    <property type="entry name" value="ANK_REPEAT"/>
    <property type="match status" value="1"/>
</dbReference>
<reference evidence="5 6" key="1">
    <citation type="journal article" date="2024" name="Science">
        <title>Giant polyketide synthase enzymes in the biosynthesis of giant marine polyether toxins.</title>
        <authorList>
            <person name="Fallon T.R."/>
            <person name="Shende V.V."/>
            <person name="Wierzbicki I.H."/>
            <person name="Pendleton A.L."/>
            <person name="Watervoot N.F."/>
            <person name="Auber R.P."/>
            <person name="Gonzalez D.J."/>
            <person name="Wisecaver J.H."/>
            <person name="Moore B.S."/>
        </authorList>
    </citation>
    <scope>NUCLEOTIDE SEQUENCE [LARGE SCALE GENOMIC DNA]</scope>
    <source>
        <strain evidence="5 6">12B1</strain>
    </source>
</reference>
<feature type="repeat" description="ANK" evidence="3">
    <location>
        <begin position="81"/>
        <end position="113"/>
    </location>
</feature>
<dbReference type="PANTHER" id="PTHR24189:SF50">
    <property type="entry name" value="ANKYRIN REPEAT AND SOCS BOX PROTEIN 2"/>
    <property type="match status" value="1"/>
</dbReference>
<evidence type="ECO:0000256" key="3">
    <source>
        <dbReference type="PROSITE-ProRule" id="PRU00023"/>
    </source>
</evidence>
<feature type="region of interest" description="Disordered" evidence="4">
    <location>
        <begin position="153"/>
        <end position="174"/>
    </location>
</feature>
<evidence type="ECO:0000256" key="1">
    <source>
        <dbReference type="ARBA" id="ARBA00022737"/>
    </source>
</evidence>
<keyword evidence="1" id="KW-0677">Repeat</keyword>
<evidence type="ECO:0000313" key="6">
    <source>
        <dbReference type="Proteomes" id="UP001515480"/>
    </source>
</evidence>
<proteinExistence type="predicted"/>
<evidence type="ECO:0000313" key="5">
    <source>
        <dbReference type="EMBL" id="KAL1526129.1"/>
    </source>
</evidence>
<gene>
    <name evidence="5" type="ORF">AB1Y20_014857</name>
</gene>
<accession>A0AB34JWQ3</accession>
<dbReference type="EMBL" id="JBGBPQ010000003">
    <property type="protein sequence ID" value="KAL1526129.1"/>
    <property type="molecule type" value="Genomic_DNA"/>
</dbReference>
<dbReference type="Pfam" id="PF12796">
    <property type="entry name" value="Ank_2"/>
    <property type="match status" value="1"/>
</dbReference>
<organism evidence="5 6">
    <name type="scientific">Prymnesium parvum</name>
    <name type="common">Toxic golden alga</name>
    <dbReference type="NCBI Taxonomy" id="97485"/>
    <lineage>
        <taxon>Eukaryota</taxon>
        <taxon>Haptista</taxon>
        <taxon>Haptophyta</taxon>
        <taxon>Prymnesiophyceae</taxon>
        <taxon>Prymnesiales</taxon>
        <taxon>Prymnesiaceae</taxon>
        <taxon>Prymnesium</taxon>
    </lineage>
</organism>
<dbReference type="PANTHER" id="PTHR24189">
    <property type="entry name" value="MYOTROPHIN"/>
    <property type="match status" value="1"/>
</dbReference>
<dbReference type="SMART" id="SM00248">
    <property type="entry name" value="ANK"/>
    <property type="match status" value="3"/>
</dbReference>
<dbReference type="Gene3D" id="1.25.40.20">
    <property type="entry name" value="Ankyrin repeat-containing domain"/>
    <property type="match status" value="1"/>
</dbReference>
<dbReference type="SUPFAM" id="SSF48403">
    <property type="entry name" value="Ankyrin repeat"/>
    <property type="match status" value="1"/>
</dbReference>
<keyword evidence="6" id="KW-1185">Reference proteome</keyword>
<dbReference type="PROSITE" id="PS50297">
    <property type="entry name" value="ANK_REP_REGION"/>
    <property type="match status" value="1"/>
</dbReference>
<keyword evidence="2 3" id="KW-0040">ANK repeat</keyword>
<evidence type="ECO:0000256" key="4">
    <source>
        <dbReference type="SAM" id="MobiDB-lite"/>
    </source>
</evidence>
<evidence type="ECO:0000256" key="2">
    <source>
        <dbReference type="ARBA" id="ARBA00023043"/>
    </source>
</evidence>
<name>A0AB34JWQ3_PRYPA</name>
<dbReference type="InterPro" id="IPR036770">
    <property type="entry name" value="Ankyrin_rpt-contain_sf"/>
</dbReference>
<dbReference type="InterPro" id="IPR002110">
    <property type="entry name" value="Ankyrin_rpt"/>
</dbReference>
<protein>
    <submittedName>
        <fullName evidence="5">Uncharacterized protein</fullName>
    </submittedName>
</protein>
<dbReference type="AlphaFoldDB" id="A0AB34JWQ3"/>
<comment type="caution">
    <text evidence="5">The sequence shown here is derived from an EMBL/GenBank/DDBJ whole genome shotgun (WGS) entry which is preliminary data.</text>
</comment>
<dbReference type="Proteomes" id="UP001515480">
    <property type="component" value="Unassembled WGS sequence"/>
</dbReference>